<name>A0ABW3FRB0_9PSEU</name>
<keyword evidence="2" id="KW-1185">Reference proteome</keyword>
<gene>
    <name evidence="1" type="ORF">ACFQ16_11025</name>
</gene>
<proteinExistence type="predicted"/>
<sequence length="77" mass="7870">MNGTVAVRFAPGVVGETRRQAHLAAVPAASEPASWLTYCGLRIPAEHAELSPGPAGMPCIRCLTAIPDSPLLPGPPG</sequence>
<organism evidence="1 2">
    <name type="scientific">Saccharopolyspora rosea</name>
    <dbReference type="NCBI Taxonomy" id="524884"/>
    <lineage>
        <taxon>Bacteria</taxon>
        <taxon>Bacillati</taxon>
        <taxon>Actinomycetota</taxon>
        <taxon>Actinomycetes</taxon>
        <taxon>Pseudonocardiales</taxon>
        <taxon>Pseudonocardiaceae</taxon>
        <taxon>Saccharopolyspora</taxon>
    </lineage>
</organism>
<reference evidence="2" key="1">
    <citation type="journal article" date="2019" name="Int. J. Syst. Evol. Microbiol.">
        <title>The Global Catalogue of Microorganisms (GCM) 10K type strain sequencing project: providing services to taxonomists for standard genome sequencing and annotation.</title>
        <authorList>
            <consortium name="The Broad Institute Genomics Platform"/>
            <consortium name="The Broad Institute Genome Sequencing Center for Infectious Disease"/>
            <person name="Wu L."/>
            <person name="Ma J."/>
        </authorList>
    </citation>
    <scope>NUCLEOTIDE SEQUENCE [LARGE SCALE GENOMIC DNA]</scope>
    <source>
        <strain evidence="2">CCUG 56401</strain>
    </source>
</reference>
<evidence type="ECO:0000313" key="1">
    <source>
        <dbReference type="EMBL" id="MFD0920272.1"/>
    </source>
</evidence>
<accession>A0ABW3FRB0</accession>
<comment type="caution">
    <text evidence="1">The sequence shown here is derived from an EMBL/GenBank/DDBJ whole genome shotgun (WGS) entry which is preliminary data.</text>
</comment>
<dbReference type="EMBL" id="JBHTIW010000006">
    <property type="protein sequence ID" value="MFD0920272.1"/>
    <property type="molecule type" value="Genomic_DNA"/>
</dbReference>
<dbReference type="Proteomes" id="UP001597018">
    <property type="component" value="Unassembled WGS sequence"/>
</dbReference>
<evidence type="ECO:0000313" key="2">
    <source>
        <dbReference type="Proteomes" id="UP001597018"/>
    </source>
</evidence>
<protein>
    <submittedName>
        <fullName evidence="1">Uncharacterized protein</fullName>
    </submittedName>
</protein>
<dbReference type="RefSeq" id="WP_263247861.1">
    <property type="nucleotide sequence ID" value="NZ_BAABLT010000017.1"/>
</dbReference>